<dbReference type="Proteomes" id="UP000828390">
    <property type="component" value="Unassembled WGS sequence"/>
</dbReference>
<keyword evidence="1" id="KW-0472">Membrane</keyword>
<evidence type="ECO:0000256" key="1">
    <source>
        <dbReference type="SAM" id="Phobius"/>
    </source>
</evidence>
<reference evidence="2" key="1">
    <citation type="journal article" date="2019" name="bioRxiv">
        <title>The Genome of the Zebra Mussel, Dreissena polymorpha: A Resource for Invasive Species Research.</title>
        <authorList>
            <person name="McCartney M.A."/>
            <person name="Auch B."/>
            <person name="Kono T."/>
            <person name="Mallez S."/>
            <person name="Zhang Y."/>
            <person name="Obille A."/>
            <person name="Becker A."/>
            <person name="Abrahante J.E."/>
            <person name="Garbe J."/>
            <person name="Badalamenti J.P."/>
            <person name="Herman A."/>
            <person name="Mangelson H."/>
            <person name="Liachko I."/>
            <person name="Sullivan S."/>
            <person name="Sone E.D."/>
            <person name="Koren S."/>
            <person name="Silverstein K.A.T."/>
            <person name="Beckman K.B."/>
            <person name="Gohl D.M."/>
        </authorList>
    </citation>
    <scope>NUCLEOTIDE SEQUENCE</scope>
    <source>
        <strain evidence="2">Duluth1</strain>
        <tissue evidence="2">Whole animal</tissue>
    </source>
</reference>
<keyword evidence="1" id="KW-1133">Transmembrane helix</keyword>
<sequence length="110" mass="12273">MPTLPNKRLESSTLVQQFENRTINIEAGQHTNDVAVYALSISLTVCCCIIAVFVVFICCALKRRKSRSAGPYQNEYNEPIPHSTTSNIYASIDQQQTKLNSTVKNAHNIT</sequence>
<accession>A0A9D4JD38</accession>
<organism evidence="2 3">
    <name type="scientific">Dreissena polymorpha</name>
    <name type="common">Zebra mussel</name>
    <name type="synonym">Mytilus polymorpha</name>
    <dbReference type="NCBI Taxonomy" id="45954"/>
    <lineage>
        <taxon>Eukaryota</taxon>
        <taxon>Metazoa</taxon>
        <taxon>Spiralia</taxon>
        <taxon>Lophotrochozoa</taxon>
        <taxon>Mollusca</taxon>
        <taxon>Bivalvia</taxon>
        <taxon>Autobranchia</taxon>
        <taxon>Heteroconchia</taxon>
        <taxon>Euheterodonta</taxon>
        <taxon>Imparidentia</taxon>
        <taxon>Neoheterodontei</taxon>
        <taxon>Myida</taxon>
        <taxon>Dreissenoidea</taxon>
        <taxon>Dreissenidae</taxon>
        <taxon>Dreissena</taxon>
    </lineage>
</organism>
<comment type="caution">
    <text evidence="2">The sequence shown here is derived from an EMBL/GenBank/DDBJ whole genome shotgun (WGS) entry which is preliminary data.</text>
</comment>
<protein>
    <submittedName>
        <fullName evidence="2">Uncharacterized protein</fullName>
    </submittedName>
</protein>
<keyword evidence="1" id="KW-0812">Transmembrane</keyword>
<name>A0A9D4JD38_DREPO</name>
<evidence type="ECO:0000313" key="3">
    <source>
        <dbReference type="Proteomes" id="UP000828390"/>
    </source>
</evidence>
<reference evidence="2" key="2">
    <citation type="submission" date="2020-11" db="EMBL/GenBank/DDBJ databases">
        <authorList>
            <person name="McCartney M.A."/>
            <person name="Auch B."/>
            <person name="Kono T."/>
            <person name="Mallez S."/>
            <person name="Becker A."/>
            <person name="Gohl D.M."/>
            <person name="Silverstein K.A.T."/>
            <person name="Koren S."/>
            <person name="Bechman K.B."/>
            <person name="Herman A."/>
            <person name="Abrahante J.E."/>
            <person name="Garbe J."/>
        </authorList>
    </citation>
    <scope>NUCLEOTIDE SEQUENCE</scope>
    <source>
        <strain evidence="2">Duluth1</strain>
        <tissue evidence="2">Whole animal</tissue>
    </source>
</reference>
<feature type="transmembrane region" description="Helical" evidence="1">
    <location>
        <begin position="34"/>
        <end position="61"/>
    </location>
</feature>
<keyword evidence="3" id="KW-1185">Reference proteome</keyword>
<dbReference type="EMBL" id="JAIWYP010000006">
    <property type="protein sequence ID" value="KAH3807290.1"/>
    <property type="molecule type" value="Genomic_DNA"/>
</dbReference>
<evidence type="ECO:0000313" key="2">
    <source>
        <dbReference type="EMBL" id="KAH3807290.1"/>
    </source>
</evidence>
<gene>
    <name evidence="2" type="ORF">DPMN_135625</name>
</gene>
<proteinExistence type="predicted"/>
<dbReference type="AlphaFoldDB" id="A0A9D4JD38"/>